<dbReference type="Proteomes" id="UP000825228">
    <property type="component" value="Unassembled WGS sequence"/>
</dbReference>
<dbReference type="RefSeq" id="WP_222683396.1">
    <property type="nucleotide sequence ID" value="NZ_JABUBT010000027.1"/>
</dbReference>
<gene>
    <name evidence="1" type="ORF">HQ603_04670</name>
</gene>
<accession>A0ABS7P0W5</accession>
<name>A0ABS7P0W5_9NOCA</name>
<keyword evidence="2" id="KW-1185">Reference proteome</keyword>
<comment type="caution">
    <text evidence="1">The sequence shown here is derived from an EMBL/GenBank/DDBJ whole genome shotgun (WGS) entry which is preliminary data.</text>
</comment>
<dbReference type="EMBL" id="JABUBU010000002">
    <property type="protein sequence ID" value="MBY6366043.1"/>
    <property type="molecule type" value="Genomic_DNA"/>
</dbReference>
<organism evidence="1 2">
    <name type="scientific">Rhodococcoides corynebacterioides</name>
    <dbReference type="NCBI Taxonomy" id="53972"/>
    <lineage>
        <taxon>Bacteria</taxon>
        <taxon>Bacillati</taxon>
        <taxon>Actinomycetota</taxon>
        <taxon>Actinomycetes</taxon>
        <taxon>Mycobacteriales</taxon>
        <taxon>Nocardiaceae</taxon>
        <taxon>Rhodococcoides</taxon>
    </lineage>
</organism>
<evidence type="ECO:0000313" key="2">
    <source>
        <dbReference type="Proteomes" id="UP000825228"/>
    </source>
</evidence>
<evidence type="ECO:0000313" key="1">
    <source>
        <dbReference type="EMBL" id="MBY6366043.1"/>
    </source>
</evidence>
<reference evidence="1 2" key="1">
    <citation type="submission" date="2020-06" db="EMBL/GenBank/DDBJ databases">
        <title>Taxonomy, biology and ecology of Rhodococcus bacteria occurring in California pistachio and other woody hosts as revealed by genome sequence analyses.</title>
        <authorList>
            <person name="Gai Y."/>
            <person name="Riely B."/>
        </authorList>
    </citation>
    <scope>NUCLEOTIDE SEQUENCE [LARGE SCALE GENOMIC DNA]</scope>
    <source>
        <strain evidence="1 2">BP-281</strain>
    </source>
</reference>
<proteinExistence type="predicted"/>
<sequence>MTVLDDVGVATEFDRAMSRLRDLDPDAPRVYAVANMAVQSRRRWWALASGGSSGRFAALQARAAADRSDPARASIRVATDLVHCVVGRVAAAFVGVGQVWDPGPENVWIHLDSDVGIDWVGVRDVTLRDASGRPPVRGVVSVPCERSLAAWTAHRASLSLHVVARGLAELGPVDDAAIARIVGNSVLGASARVPYLGAVDSEVGWQRGQALLDAFTDIGLPVRATTNRMT</sequence>
<protein>
    <submittedName>
        <fullName evidence="1">Uncharacterized protein</fullName>
    </submittedName>
</protein>